<comment type="subcellular location">
    <subcellularLocation>
        <location evidence="1">Cell envelope</location>
    </subcellularLocation>
</comment>
<evidence type="ECO:0000256" key="5">
    <source>
        <dbReference type="SAM" id="SignalP"/>
    </source>
</evidence>
<gene>
    <name evidence="6" type="ORF">ACFPP7_02760</name>
</gene>
<dbReference type="PIRSF" id="PIRSF006470">
    <property type="entry name" value="DctB"/>
    <property type="match status" value="1"/>
</dbReference>
<dbReference type="RefSeq" id="WP_068835961.1">
    <property type="nucleotide sequence ID" value="NZ_JBHSMX010000004.1"/>
</dbReference>
<dbReference type="InterPro" id="IPR038404">
    <property type="entry name" value="TRAP_DctP_sf"/>
</dbReference>
<dbReference type="PROSITE" id="PS51257">
    <property type="entry name" value="PROKAR_LIPOPROTEIN"/>
    <property type="match status" value="1"/>
</dbReference>
<protein>
    <submittedName>
        <fullName evidence="6">TRAP transporter substrate-binding protein</fullName>
    </submittedName>
</protein>
<dbReference type="NCBIfam" id="TIGR00787">
    <property type="entry name" value="dctP"/>
    <property type="match status" value="1"/>
</dbReference>
<keyword evidence="3" id="KW-0813">Transport</keyword>
<evidence type="ECO:0000313" key="7">
    <source>
        <dbReference type="Proteomes" id="UP001596084"/>
    </source>
</evidence>
<dbReference type="PANTHER" id="PTHR33376:SF4">
    <property type="entry name" value="SIALIC ACID-BINDING PERIPLASMIC PROTEIN SIAP"/>
    <property type="match status" value="1"/>
</dbReference>
<dbReference type="EMBL" id="JBHSMX010000004">
    <property type="protein sequence ID" value="MFC5519842.1"/>
    <property type="molecule type" value="Genomic_DNA"/>
</dbReference>
<dbReference type="PANTHER" id="PTHR33376">
    <property type="match status" value="1"/>
</dbReference>
<accession>A0ABW0Q837</accession>
<dbReference type="Proteomes" id="UP001596084">
    <property type="component" value="Unassembled WGS sequence"/>
</dbReference>
<keyword evidence="7" id="KW-1185">Reference proteome</keyword>
<dbReference type="Gene3D" id="3.40.190.170">
    <property type="entry name" value="Bacterial extracellular solute-binding protein, family 7"/>
    <property type="match status" value="1"/>
</dbReference>
<sequence>MNSPAFRLPRPWFIRLASAWAAAAWLLACSAAQAESLRVAGNFPADHSSSVAMEKFKQDVEKASNGELRVDIFAAMKLGSAKDNVDQVSSGSIFMTWIPPAYLSSSIPELSALSIPFAFADRQAAFRVVDGKVGTTLAGKFAAKGLVLLGFMELGPRQLTNNKRPIRSLADLKGLKVRLQPDEIHMATFRALGADPVAIDIKELYGALESGAVEAQENPFAVIRQRNFDKVQKYLSNTSHFFDFILLLANKRAFDGLRPEQQKIVREAAANAVYAQRVTAAAEDIGAIVELANRGMAFEPVRPSLRADFRRATQGVVDSVRQKAGAQLVDAVLNPGGP</sequence>
<name>A0ABW0Q837_9BURK</name>
<comment type="caution">
    <text evidence="6">The sequence shown here is derived from an EMBL/GenBank/DDBJ whole genome shotgun (WGS) entry which is preliminary data.</text>
</comment>
<organism evidence="6 7">
    <name type="scientific">Polaromonas jejuensis</name>
    <dbReference type="NCBI Taxonomy" id="457502"/>
    <lineage>
        <taxon>Bacteria</taxon>
        <taxon>Pseudomonadati</taxon>
        <taxon>Pseudomonadota</taxon>
        <taxon>Betaproteobacteria</taxon>
        <taxon>Burkholderiales</taxon>
        <taxon>Comamonadaceae</taxon>
        <taxon>Polaromonas</taxon>
    </lineage>
</organism>
<keyword evidence="4 5" id="KW-0732">Signal</keyword>
<evidence type="ECO:0000256" key="4">
    <source>
        <dbReference type="ARBA" id="ARBA00022729"/>
    </source>
</evidence>
<evidence type="ECO:0000256" key="3">
    <source>
        <dbReference type="ARBA" id="ARBA00022448"/>
    </source>
</evidence>
<reference evidence="7" key="1">
    <citation type="journal article" date="2019" name="Int. J. Syst. Evol. Microbiol.">
        <title>The Global Catalogue of Microorganisms (GCM) 10K type strain sequencing project: providing services to taxonomists for standard genome sequencing and annotation.</title>
        <authorList>
            <consortium name="The Broad Institute Genomics Platform"/>
            <consortium name="The Broad Institute Genome Sequencing Center for Infectious Disease"/>
            <person name="Wu L."/>
            <person name="Ma J."/>
        </authorList>
    </citation>
    <scope>NUCLEOTIDE SEQUENCE [LARGE SCALE GENOMIC DNA]</scope>
    <source>
        <strain evidence="7">CGMCC 4.7277</strain>
    </source>
</reference>
<evidence type="ECO:0000313" key="6">
    <source>
        <dbReference type="EMBL" id="MFC5519842.1"/>
    </source>
</evidence>
<dbReference type="InterPro" id="IPR004682">
    <property type="entry name" value="TRAP_DctP"/>
</dbReference>
<dbReference type="InterPro" id="IPR018389">
    <property type="entry name" value="DctP_fam"/>
</dbReference>
<comment type="similarity">
    <text evidence="2">Belongs to the bacterial solute-binding protein 7 family.</text>
</comment>
<dbReference type="Pfam" id="PF03480">
    <property type="entry name" value="DctP"/>
    <property type="match status" value="1"/>
</dbReference>
<dbReference type="CDD" id="cd13603">
    <property type="entry name" value="PBP2_TRAP_Siap_TeaA_like"/>
    <property type="match status" value="1"/>
</dbReference>
<evidence type="ECO:0000256" key="1">
    <source>
        <dbReference type="ARBA" id="ARBA00004196"/>
    </source>
</evidence>
<proteinExistence type="inferred from homology"/>
<feature type="signal peptide" evidence="5">
    <location>
        <begin position="1"/>
        <end position="34"/>
    </location>
</feature>
<evidence type="ECO:0000256" key="2">
    <source>
        <dbReference type="ARBA" id="ARBA00009023"/>
    </source>
</evidence>
<feature type="chain" id="PRO_5045810457" evidence="5">
    <location>
        <begin position="35"/>
        <end position="338"/>
    </location>
</feature>
<dbReference type="NCBIfam" id="NF037995">
    <property type="entry name" value="TRAP_S1"/>
    <property type="match status" value="1"/>
</dbReference>